<evidence type="ECO:0000313" key="2">
    <source>
        <dbReference type="EMBL" id="MCF4102151.1"/>
    </source>
</evidence>
<feature type="domain" description="Thioredoxin" evidence="1">
    <location>
        <begin position="9"/>
        <end position="165"/>
    </location>
</feature>
<dbReference type="Pfam" id="PF00578">
    <property type="entry name" value="AhpC-TSA"/>
    <property type="match status" value="1"/>
</dbReference>
<dbReference type="Gene3D" id="3.40.30.10">
    <property type="entry name" value="Glutaredoxin"/>
    <property type="match status" value="1"/>
</dbReference>
<comment type="caution">
    <text evidence="2">The sequence shown here is derived from an EMBL/GenBank/DDBJ whole genome shotgun (WGS) entry which is preliminary data.</text>
</comment>
<dbReference type="InterPro" id="IPR036249">
    <property type="entry name" value="Thioredoxin-like_sf"/>
</dbReference>
<accession>A0ABS9EL19</accession>
<dbReference type="CDD" id="cd02969">
    <property type="entry name" value="PRX_like1"/>
    <property type="match status" value="1"/>
</dbReference>
<dbReference type="PANTHER" id="PTHR43640:SF1">
    <property type="entry name" value="THIOREDOXIN-DEPENDENT PEROXIREDOXIN"/>
    <property type="match status" value="1"/>
</dbReference>
<dbReference type="InterPro" id="IPR000866">
    <property type="entry name" value="AhpC/TSA"/>
</dbReference>
<dbReference type="InterPro" id="IPR013766">
    <property type="entry name" value="Thioredoxin_domain"/>
</dbReference>
<proteinExistence type="predicted"/>
<dbReference type="EMBL" id="JAKGTH010000009">
    <property type="protein sequence ID" value="MCF4102151.1"/>
    <property type="molecule type" value="Genomic_DNA"/>
</dbReference>
<dbReference type="RefSeq" id="WP_236134298.1">
    <property type="nucleotide sequence ID" value="NZ_JAKGTH010000009.1"/>
</dbReference>
<dbReference type="SUPFAM" id="SSF52833">
    <property type="entry name" value="Thioredoxin-like"/>
    <property type="match status" value="1"/>
</dbReference>
<evidence type="ECO:0000259" key="1">
    <source>
        <dbReference type="PROSITE" id="PS51352"/>
    </source>
</evidence>
<name>A0ABS9EL19_9FLAO</name>
<dbReference type="InterPro" id="IPR047262">
    <property type="entry name" value="PRX-like1"/>
</dbReference>
<dbReference type="Proteomes" id="UP001179363">
    <property type="component" value="Unassembled WGS sequence"/>
</dbReference>
<organism evidence="2 3">
    <name type="scientific">Gillisia lutea</name>
    <dbReference type="NCBI Taxonomy" id="2909668"/>
    <lineage>
        <taxon>Bacteria</taxon>
        <taxon>Pseudomonadati</taxon>
        <taxon>Bacteroidota</taxon>
        <taxon>Flavobacteriia</taxon>
        <taxon>Flavobacteriales</taxon>
        <taxon>Flavobacteriaceae</taxon>
        <taxon>Gillisia</taxon>
    </lineage>
</organism>
<dbReference type="PANTHER" id="PTHR43640">
    <property type="entry name" value="OS07G0260300 PROTEIN"/>
    <property type="match status" value="1"/>
</dbReference>
<sequence>MGQTPSNMLALGTIAPNFLLPDVVSKKPLSLDQLRGEKGTVVMFICNHCPYVIHINEEIVRLANDYRVAGFGFVAIMSNNTEAYPQDHPDFMENVARKYHYPFPYLYDATQEVAKAYQAACTPDFYLFDTDLKLVYRGQLDNSRPGNGIPTNGRDLREALDAILKNDKIPENQKPSMGCSIKWKK</sequence>
<dbReference type="PROSITE" id="PS51352">
    <property type="entry name" value="THIOREDOXIN_2"/>
    <property type="match status" value="1"/>
</dbReference>
<evidence type="ECO:0000313" key="3">
    <source>
        <dbReference type="Proteomes" id="UP001179363"/>
    </source>
</evidence>
<protein>
    <submittedName>
        <fullName evidence="2">Thioredoxin family protein</fullName>
    </submittedName>
</protein>
<reference evidence="2" key="1">
    <citation type="submission" date="2022-01" db="EMBL/GenBank/DDBJ databases">
        <title>Gillisia lutea sp. nov., isolated from marine plastic residues from the Malvarosa beach (Valencia, Spain).</title>
        <authorList>
            <person name="Vidal-Verdu A."/>
            <person name="Molina-Menor E."/>
            <person name="Satari L."/>
            <person name="Pascual J."/>
            <person name="Pereto J."/>
            <person name="Porcar M."/>
        </authorList>
    </citation>
    <scope>NUCLEOTIDE SEQUENCE</scope>
    <source>
        <strain evidence="2">M10.2A</strain>
    </source>
</reference>
<gene>
    <name evidence="2" type="ORF">L1I30_10770</name>
</gene>
<keyword evidence="3" id="KW-1185">Reference proteome</keyword>